<evidence type="ECO:0000313" key="2">
    <source>
        <dbReference type="Proteomes" id="UP000220251"/>
    </source>
</evidence>
<dbReference type="Proteomes" id="UP000220251">
    <property type="component" value="Unassembled WGS sequence"/>
</dbReference>
<name>A0A0H5DS73_9BACT</name>
<evidence type="ECO:0000313" key="1">
    <source>
        <dbReference type="EMBL" id="CRX39542.1"/>
    </source>
</evidence>
<sequence length="55" mass="6671">MLTYSKTVHQMKRQRHLASYEARTIIDIHWIPREFEESESTQVYGKELTLPVRYC</sequence>
<dbReference type="EMBL" id="CWGJ01000028">
    <property type="protein sequence ID" value="CRX39542.1"/>
    <property type="molecule type" value="Genomic_DNA"/>
</dbReference>
<proteinExistence type="predicted"/>
<dbReference type="AlphaFoldDB" id="A0A0H5DS73"/>
<keyword evidence="2" id="KW-1185">Reference proteome</keyword>
<accession>A0A0H5DS73</accession>
<protein>
    <submittedName>
        <fullName evidence="1">Uncharacterized protein</fullName>
    </submittedName>
</protein>
<reference evidence="2" key="1">
    <citation type="submission" date="2015-06" db="EMBL/GenBank/DDBJ databases">
        <authorList>
            <person name="Bertelli C."/>
        </authorList>
    </citation>
    <scope>NUCLEOTIDE SEQUENCE [LARGE SCALE GENOMIC DNA]</scope>
    <source>
        <strain evidence="2">CRIB-30</strain>
    </source>
</reference>
<gene>
    <name evidence="1" type="ORF">ELAC_2222</name>
</gene>
<organism evidence="1 2">
    <name type="scientific">Estrella lausannensis</name>
    <dbReference type="NCBI Taxonomy" id="483423"/>
    <lineage>
        <taxon>Bacteria</taxon>
        <taxon>Pseudomonadati</taxon>
        <taxon>Chlamydiota</taxon>
        <taxon>Chlamydiia</taxon>
        <taxon>Parachlamydiales</taxon>
        <taxon>Candidatus Criblamydiaceae</taxon>
        <taxon>Estrella</taxon>
    </lineage>
</organism>